<evidence type="ECO:0000313" key="1">
    <source>
        <dbReference type="EMBL" id="KAH7991518.1"/>
    </source>
</evidence>
<organism evidence="1 2">
    <name type="scientific">Sphaerodactylus townsendi</name>
    <dbReference type="NCBI Taxonomy" id="933632"/>
    <lineage>
        <taxon>Eukaryota</taxon>
        <taxon>Metazoa</taxon>
        <taxon>Chordata</taxon>
        <taxon>Craniata</taxon>
        <taxon>Vertebrata</taxon>
        <taxon>Euteleostomi</taxon>
        <taxon>Lepidosauria</taxon>
        <taxon>Squamata</taxon>
        <taxon>Bifurcata</taxon>
        <taxon>Gekkota</taxon>
        <taxon>Sphaerodactylidae</taxon>
        <taxon>Sphaerodactylus</taxon>
    </lineage>
</organism>
<keyword evidence="2" id="KW-1185">Reference proteome</keyword>
<comment type="caution">
    <text evidence="1">The sequence shown here is derived from an EMBL/GenBank/DDBJ whole genome shotgun (WGS) entry which is preliminary data.</text>
</comment>
<protein>
    <submittedName>
        <fullName evidence="1">Uncharacterized protein</fullName>
    </submittedName>
</protein>
<evidence type="ECO:0000313" key="2">
    <source>
        <dbReference type="Proteomes" id="UP000827872"/>
    </source>
</evidence>
<proteinExistence type="predicted"/>
<reference evidence="1" key="1">
    <citation type="submission" date="2021-08" db="EMBL/GenBank/DDBJ databases">
        <title>The first chromosome-level gecko genome reveals the dynamic sex chromosomes of Neotropical dwarf geckos (Sphaerodactylidae: Sphaerodactylus).</title>
        <authorList>
            <person name="Pinto B.J."/>
            <person name="Keating S.E."/>
            <person name="Gamble T."/>
        </authorList>
    </citation>
    <scope>NUCLEOTIDE SEQUENCE</scope>
    <source>
        <strain evidence="1">TG3544</strain>
    </source>
</reference>
<gene>
    <name evidence="1" type="ORF">K3G42_006947</name>
</gene>
<accession>A0ACB8EG79</accession>
<sequence length="168" mass="18672">MRKSPPKDVTVAQKCSYSRFENGAPILEDRKKRANDLNSVLSSPRQVQESESHRSGTTSTTCSHHLEPDARGHSEGVGHPPEDSSFSKMDLQTLAAPKRTKSPDAPAAVTNLSSSNSEPCMDHLSWKQKCCSLARSPKQMMPTWTVAGGPYEAKRISHMYLHRNTRPW</sequence>
<dbReference type="EMBL" id="CM037616">
    <property type="protein sequence ID" value="KAH7991518.1"/>
    <property type="molecule type" value="Genomic_DNA"/>
</dbReference>
<dbReference type="Proteomes" id="UP000827872">
    <property type="component" value="Linkage Group LG03"/>
</dbReference>
<name>A0ACB8EG79_9SAUR</name>